<gene>
    <name evidence="1" type="ORF">CAL28_20090</name>
</gene>
<dbReference type="EMBL" id="NEVS01000004">
    <property type="protein sequence ID" value="OZI61586.1"/>
    <property type="molecule type" value="Genomic_DNA"/>
</dbReference>
<dbReference type="OrthoDB" id="8637097at2"/>
<keyword evidence="2" id="KW-1185">Reference proteome</keyword>
<comment type="caution">
    <text evidence="1">The sequence shown here is derived from an EMBL/GenBank/DDBJ whole genome shotgun (WGS) entry which is preliminary data.</text>
</comment>
<reference evidence="2" key="1">
    <citation type="submission" date="2017-05" db="EMBL/GenBank/DDBJ databases">
        <title>Complete and WGS of Bordetella genogroups.</title>
        <authorList>
            <person name="Spilker T."/>
            <person name="Lipuma J."/>
        </authorList>
    </citation>
    <scope>NUCLEOTIDE SEQUENCE [LARGE SCALE GENOMIC DNA]</scope>
    <source>
        <strain evidence="2">AU8856</strain>
    </source>
</reference>
<evidence type="ECO:0000313" key="2">
    <source>
        <dbReference type="Proteomes" id="UP000215767"/>
    </source>
</evidence>
<accession>A0A261UI32</accession>
<dbReference type="AlphaFoldDB" id="A0A261UI32"/>
<organism evidence="1 2">
    <name type="scientific">Bordetella genomosp. 11</name>
    <dbReference type="NCBI Taxonomy" id="1416808"/>
    <lineage>
        <taxon>Bacteria</taxon>
        <taxon>Pseudomonadati</taxon>
        <taxon>Pseudomonadota</taxon>
        <taxon>Betaproteobacteria</taxon>
        <taxon>Burkholderiales</taxon>
        <taxon>Alcaligenaceae</taxon>
        <taxon>Bordetella</taxon>
    </lineage>
</organism>
<name>A0A261UI32_9BORD</name>
<dbReference type="Proteomes" id="UP000215767">
    <property type="component" value="Unassembled WGS sequence"/>
</dbReference>
<evidence type="ECO:0000313" key="1">
    <source>
        <dbReference type="EMBL" id="OZI61586.1"/>
    </source>
</evidence>
<dbReference type="RefSeq" id="WP_094842989.1">
    <property type="nucleotide sequence ID" value="NZ_NEVS01000004.1"/>
</dbReference>
<proteinExistence type="predicted"/>
<protein>
    <submittedName>
        <fullName evidence="1">Uncharacterized protein</fullName>
    </submittedName>
</protein>
<sequence length="144" mass="15880">MSSRHRQARRHKAALKRIPVCGALRDEFSMVLHTSLWCLDHRPSADAFNNLSRIFNIVGLALENDHRHVHEARLIAGGASTLNQVMGKIDAGMKLAQHESAAIRVGINTMDGLLGRLSVTDLYLAMCRLDEMAEAATQEDHGDA</sequence>